<dbReference type="Proteomes" id="UP000001194">
    <property type="component" value="Unassembled WGS sequence"/>
</dbReference>
<dbReference type="OrthoDB" id="2958007at2759"/>
<dbReference type="RefSeq" id="XP_001882759.1">
    <property type="nucleotide sequence ID" value="XM_001882724.1"/>
</dbReference>
<sequence>MTNLRPYHNQSLFITPFSRSRSGTSQISHTARPKVLSEFPGYVFPYPLDTWMNLMATWLQKGVALRDPVNSRSATSSSLNLSEFQNDGGVSLEVSHILTTLRSPLHLFISLAFLPQWSLFYGRFQSRQFDLAPLPCKYESPHNQFVPINLAEFRIAVLTKHHPSRRRLPLHLEIEHIWNSRWNTIKVLYLLTRYMPFLDIISVLYYILLDGSSEDACRKTFAVNGWMFAIGISITEIIPPPKGAGNQSAGCFNISASPTLFACWLFVMAYDLVLLVLIAIKGLPALRMTTSSHRRLANAVFLNGLIYYFYLFGSSLYPFYTLSKALKFACLPVMSAINVILIYPYGYHNLLSTFERGMYSILTCRVILDIRTETKESLEMSSPNYSFRWVDLQAMMTRLTISGSGREVVANIKPSDSAYEEGRGVVANIKRSDSVYEVLRNVDLLKNIFQHFDVDLDTEEGEPAPKKFLLWAALSSRSFVDPALDVLWRTMHSLKPFYALFPSLTKPYGMSVQVLHGPPLSDTDWTRFVRYAHRLRVLKLDKRDTSDISSAILHYLDRSLSPVFPNLRHICYSSYSSLSTEVFLLLSPSLQSFELKNITKESDIMVILLYALASMHRLQSLSLDGALTGLSVQSIKPLTDLRSLSLTNMGQTIDDTVINWISGLTRLTQLTLDLQNSHVTSIPNSFDTLLVLNVTGSISLILMSLSAIRSATLEDVTMKVLTGDSTRATSAEWMSLVDAVKAKWLTSLRGFTLEDHRALQYTLSLPDVFGALFQANKLERFEITQFKSTLDLTNAHCRQIAVSWRMLRVLHIKVPARNIGQLSIDSLIDLVNYCPHLKSLALYVDFQAMPPHPPHHNTSSHGLESLSLGGSAVGDKLAIARRLDNLFPQLKRLGSILPNIDVAKSWEQVKTYVWAFKAVRADERARVEKLYR</sequence>
<dbReference type="HOGENOM" id="CLU_313998_0_0_1"/>
<keyword evidence="1" id="KW-0812">Transmembrane</keyword>
<dbReference type="GeneID" id="6078570"/>
<feature type="transmembrane region" description="Helical" evidence="1">
    <location>
        <begin position="187"/>
        <end position="209"/>
    </location>
</feature>
<dbReference type="InterPro" id="IPR032675">
    <property type="entry name" value="LRR_dom_sf"/>
</dbReference>
<gene>
    <name evidence="3" type="ORF">LACBIDRAFT_328697</name>
</gene>
<name>B0DFQ0_LACBS</name>
<keyword evidence="1" id="KW-0472">Membrane</keyword>
<dbReference type="InterPro" id="IPR045340">
    <property type="entry name" value="DUF6533"/>
</dbReference>
<feature type="transmembrane region" description="Helical" evidence="1">
    <location>
        <begin position="300"/>
        <end position="320"/>
    </location>
</feature>
<keyword evidence="1" id="KW-1133">Transmembrane helix</keyword>
<accession>B0DFQ0</accession>
<dbReference type="SUPFAM" id="SSF52047">
    <property type="entry name" value="RNI-like"/>
    <property type="match status" value="1"/>
</dbReference>
<dbReference type="Pfam" id="PF20151">
    <property type="entry name" value="DUF6533"/>
    <property type="match status" value="1"/>
</dbReference>
<dbReference type="AlphaFoldDB" id="B0DFQ0"/>
<proteinExistence type="predicted"/>
<organism evidence="4">
    <name type="scientific">Laccaria bicolor (strain S238N-H82 / ATCC MYA-4686)</name>
    <name type="common">Bicoloured deceiver</name>
    <name type="synonym">Laccaria laccata var. bicolor</name>
    <dbReference type="NCBI Taxonomy" id="486041"/>
    <lineage>
        <taxon>Eukaryota</taxon>
        <taxon>Fungi</taxon>
        <taxon>Dikarya</taxon>
        <taxon>Basidiomycota</taxon>
        <taxon>Agaricomycotina</taxon>
        <taxon>Agaricomycetes</taxon>
        <taxon>Agaricomycetidae</taxon>
        <taxon>Agaricales</taxon>
        <taxon>Agaricineae</taxon>
        <taxon>Hydnangiaceae</taxon>
        <taxon>Laccaria</taxon>
    </lineage>
</organism>
<evidence type="ECO:0000313" key="4">
    <source>
        <dbReference type="Proteomes" id="UP000001194"/>
    </source>
</evidence>
<feature type="transmembrane region" description="Helical" evidence="1">
    <location>
        <begin position="259"/>
        <end position="280"/>
    </location>
</feature>
<keyword evidence="4" id="KW-1185">Reference proteome</keyword>
<evidence type="ECO:0000313" key="3">
    <source>
        <dbReference type="EMBL" id="EDR06387.1"/>
    </source>
</evidence>
<dbReference type="EMBL" id="DS547108">
    <property type="protein sequence ID" value="EDR06387.1"/>
    <property type="molecule type" value="Genomic_DNA"/>
</dbReference>
<evidence type="ECO:0000259" key="2">
    <source>
        <dbReference type="Pfam" id="PF20151"/>
    </source>
</evidence>
<feature type="domain" description="DUF6533" evidence="2">
    <location>
        <begin position="170"/>
        <end position="198"/>
    </location>
</feature>
<evidence type="ECO:0000256" key="1">
    <source>
        <dbReference type="SAM" id="Phobius"/>
    </source>
</evidence>
<dbReference type="Gene3D" id="3.80.10.10">
    <property type="entry name" value="Ribonuclease Inhibitor"/>
    <property type="match status" value="1"/>
</dbReference>
<dbReference type="KEGG" id="lbc:LACBIDRAFT_328697"/>
<protein>
    <submittedName>
        <fullName evidence="3">Predicted protein</fullName>
    </submittedName>
</protein>
<reference evidence="3 4" key="1">
    <citation type="journal article" date="2008" name="Nature">
        <title>The genome of Laccaria bicolor provides insights into mycorrhizal symbiosis.</title>
        <authorList>
            <person name="Martin F."/>
            <person name="Aerts A."/>
            <person name="Ahren D."/>
            <person name="Brun A."/>
            <person name="Danchin E.G.J."/>
            <person name="Duchaussoy F."/>
            <person name="Gibon J."/>
            <person name="Kohler A."/>
            <person name="Lindquist E."/>
            <person name="Pereda V."/>
            <person name="Salamov A."/>
            <person name="Shapiro H.J."/>
            <person name="Wuyts J."/>
            <person name="Blaudez D."/>
            <person name="Buee M."/>
            <person name="Brokstein P."/>
            <person name="Canbaeck B."/>
            <person name="Cohen D."/>
            <person name="Courty P.E."/>
            <person name="Coutinho P.M."/>
            <person name="Delaruelle C."/>
            <person name="Detter J.C."/>
            <person name="Deveau A."/>
            <person name="DiFazio S."/>
            <person name="Duplessis S."/>
            <person name="Fraissinet-Tachet L."/>
            <person name="Lucic E."/>
            <person name="Frey-Klett P."/>
            <person name="Fourrey C."/>
            <person name="Feussner I."/>
            <person name="Gay G."/>
            <person name="Grimwood J."/>
            <person name="Hoegger P.J."/>
            <person name="Jain P."/>
            <person name="Kilaru S."/>
            <person name="Labbe J."/>
            <person name="Lin Y.C."/>
            <person name="Legue V."/>
            <person name="Le Tacon F."/>
            <person name="Marmeisse R."/>
            <person name="Melayah D."/>
            <person name="Montanini B."/>
            <person name="Muratet M."/>
            <person name="Nehls U."/>
            <person name="Niculita-Hirzel H."/>
            <person name="Oudot-Le Secq M.P."/>
            <person name="Peter M."/>
            <person name="Quesneville H."/>
            <person name="Rajashekar B."/>
            <person name="Reich M."/>
            <person name="Rouhier N."/>
            <person name="Schmutz J."/>
            <person name="Yin T."/>
            <person name="Chalot M."/>
            <person name="Henrissat B."/>
            <person name="Kuees U."/>
            <person name="Lucas S."/>
            <person name="Van de Peer Y."/>
            <person name="Podila G.K."/>
            <person name="Polle A."/>
            <person name="Pukkila P.J."/>
            <person name="Richardson P.M."/>
            <person name="Rouze P."/>
            <person name="Sanders I.R."/>
            <person name="Stajich J.E."/>
            <person name="Tunlid A."/>
            <person name="Tuskan G."/>
            <person name="Grigoriev I.V."/>
        </authorList>
    </citation>
    <scope>NUCLEOTIDE SEQUENCE [LARGE SCALE GENOMIC DNA]</scope>
    <source>
        <strain evidence="4">S238N-H82 / ATCC MYA-4686</strain>
    </source>
</reference>
<feature type="transmembrane region" description="Helical" evidence="1">
    <location>
        <begin position="221"/>
        <end position="239"/>
    </location>
</feature>
<dbReference type="InParanoid" id="B0DFQ0"/>